<feature type="compositionally biased region" description="Polar residues" evidence="1">
    <location>
        <begin position="8"/>
        <end position="25"/>
    </location>
</feature>
<protein>
    <submittedName>
        <fullName evidence="2">Uncharacterized protein</fullName>
    </submittedName>
</protein>
<dbReference type="AlphaFoldDB" id="A0A8X6QQ07"/>
<reference evidence="2" key="1">
    <citation type="submission" date="2020-08" db="EMBL/GenBank/DDBJ databases">
        <title>Multicomponent nature underlies the extraordinary mechanical properties of spider dragline silk.</title>
        <authorList>
            <person name="Kono N."/>
            <person name="Nakamura H."/>
            <person name="Mori M."/>
            <person name="Yoshida Y."/>
            <person name="Ohtoshi R."/>
            <person name="Malay A.D."/>
            <person name="Moran D.A.P."/>
            <person name="Tomita M."/>
            <person name="Numata K."/>
            <person name="Arakawa K."/>
        </authorList>
    </citation>
    <scope>NUCLEOTIDE SEQUENCE</scope>
</reference>
<feature type="region of interest" description="Disordered" evidence="1">
    <location>
        <begin position="1"/>
        <end position="34"/>
    </location>
</feature>
<evidence type="ECO:0000256" key="1">
    <source>
        <dbReference type="SAM" id="MobiDB-lite"/>
    </source>
</evidence>
<gene>
    <name evidence="2" type="ORF">NPIL_468681</name>
</gene>
<evidence type="ECO:0000313" key="3">
    <source>
        <dbReference type="Proteomes" id="UP000887013"/>
    </source>
</evidence>
<name>A0A8X6QQ07_NEPPI</name>
<sequence>MRPRRPVTQRSASRPQKINAKSPTSRSKDLDANGQQVDDILMYLSRTTGTESPLDLTTVSHEIPHLCNWIVMESMMSDHDLLSPP</sequence>
<dbReference type="EMBL" id="BMAW01033525">
    <property type="protein sequence ID" value="GFU30641.1"/>
    <property type="molecule type" value="Genomic_DNA"/>
</dbReference>
<keyword evidence="3" id="KW-1185">Reference proteome</keyword>
<organism evidence="2 3">
    <name type="scientific">Nephila pilipes</name>
    <name type="common">Giant wood spider</name>
    <name type="synonym">Nephila maculata</name>
    <dbReference type="NCBI Taxonomy" id="299642"/>
    <lineage>
        <taxon>Eukaryota</taxon>
        <taxon>Metazoa</taxon>
        <taxon>Ecdysozoa</taxon>
        <taxon>Arthropoda</taxon>
        <taxon>Chelicerata</taxon>
        <taxon>Arachnida</taxon>
        <taxon>Araneae</taxon>
        <taxon>Araneomorphae</taxon>
        <taxon>Entelegynae</taxon>
        <taxon>Araneoidea</taxon>
        <taxon>Nephilidae</taxon>
        <taxon>Nephila</taxon>
    </lineage>
</organism>
<proteinExistence type="predicted"/>
<dbReference type="Proteomes" id="UP000887013">
    <property type="component" value="Unassembled WGS sequence"/>
</dbReference>
<evidence type="ECO:0000313" key="2">
    <source>
        <dbReference type="EMBL" id="GFU30641.1"/>
    </source>
</evidence>
<dbReference type="OrthoDB" id="6780406at2759"/>
<accession>A0A8X6QQ07</accession>
<comment type="caution">
    <text evidence="2">The sequence shown here is derived from an EMBL/GenBank/DDBJ whole genome shotgun (WGS) entry which is preliminary data.</text>
</comment>